<protein>
    <submittedName>
        <fullName evidence="4">Uncharacterized protein</fullName>
    </submittedName>
</protein>
<evidence type="ECO:0000259" key="3">
    <source>
        <dbReference type="Pfam" id="PF08161"/>
    </source>
</evidence>
<dbReference type="InterPro" id="IPR012978">
    <property type="entry name" value="HEAT_RRP12"/>
</dbReference>
<accession>A0A835HZZ3</accession>
<organism evidence="4 5">
    <name type="scientific">Coptis chinensis</name>
    <dbReference type="NCBI Taxonomy" id="261450"/>
    <lineage>
        <taxon>Eukaryota</taxon>
        <taxon>Viridiplantae</taxon>
        <taxon>Streptophyta</taxon>
        <taxon>Embryophyta</taxon>
        <taxon>Tracheophyta</taxon>
        <taxon>Spermatophyta</taxon>
        <taxon>Magnoliopsida</taxon>
        <taxon>Ranunculales</taxon>
        <taxon>Ranunculaceae</taxon>
        <taxon>Coptidoideae</taxon>
        <taxon>Coptis</taxon>
    </lineage>
</organism>
<dbReference type="PANTHER" id="PTHR48445:SF1">
    <property type="entry name" value="OS02G0782100 PROTEIN"/>
    <property type="match status" value="1"/>
</dbReference>
<evidence type="ECO:0000313" key="4">
    <source>
        <dbReference type="EMBL" id="KAF9607969.1"/>
    </source>
</evidence>
<keyword evidence="5" id="KW-1185">Reference proteome</keyword>
<dbReference type="Pfam" id="PF08161">
    <property type="entry name" value="RRP12_HEAT"/>
    <property type="match status" value="1"/>
</dbReference>
<dbReference type="AlphaFoldDB" id="A0A835HZZ3"/>
<reference evidence="4 5" key="1">
    <citation type="submission" date="2020-10" db="EMBL/GenBank/DDBJ databases">
        <title>The Coptis chinensis genome and diversification of protoberbering-type alkaloids.</title>
        <authorList>
            <person name="Wang B."/>
            <person name="Shu S."/>
            <person name="Song C."/>
            <person name="Liu Y."/>
        </authorList>
    </citation>
    <scope>NUCLEOTIDE SEQUENCE [LARGE SCALE GENOMIC DNA]</scope>
    <source>
        <strain evidence="4">HL-2020</strain>
        <tissue evidence="4">Leaf</tissue>
    </source>
</reference>
<dbReference type="Proteomes" id="UP000631114">
    <property type="component" value="Unassembled WGS sequence"/>
</dbReference>
<name>A0A835HZZ3_9MAGN</name>
<evidence type="ECO:0000259" key="2">
    <source>
        <dbReference type="Pfam" id="PF01217"/>
    </source>
</evidence>
<dbReference type="OrthoDB" id="2192888at2759"/>
<dbReference type="InterPro" id="IPR022775">
    <property type="entry name" value="AP_mu_sigma_su"/>
</dbReference>
<feature type="domain" description="RRP12 HEAT" evidence="3">
    <location>
        <begin position="128"/>
        <end position="323"/>
    </location>
</feature>
<feature type="domain" description="AP complex mu/sigma subunit" evidence="2">
    <location>
        <begin position="2"/>
        <end position="87"/>
    </location>
</feature>
<gene>
    <name evidence="4" type="ORF">IFM89_003889</name>
</gene>
<proteinExistence type="predicted"/>
<dbReference type="SUPFAM" id="SSF64356">
    <property type="entry name" value="SNARE-like"/>
    <property type="match status" value="1"/>
</dbReference>
<sequence length="426" mass="47555">MVVNRDPKFTNFVEFRTHKVIYRRYAGLFFSMCVDITDNELALFVEILDHFFSNYFCELDLVFNFHKVYLILDEFILAGELQETSKKVCDTVFRILISELYQTNCLCPDINLRVHSRIGRLVLPKACAELHECFGSALGAMGPKRFLVLLPLNLEAKDPSKANVWLFPILKQYTVGASLSFFGKSILGKVGELRQKSQMLEQEGQIYSSRSADALIYPLWSLLPAFCNYPLDTASSFKDLKKGLCDALRDEPDVRGIICLSLQILIQQNKSLLEEKNDMLNDDISIAVQRAKATYTPQVAAENLNALKLAAHEFLSVLSGVFVKSTTDSGGCVQAEKDAKRKAKAKELKKLRKAKEKAQAQAVLAQNAPSVSHNQRAIPGIKTEPRTSKGVQLSKEEELKMAQVAEREKRAAAAEKRIAAAAALSA</sequence>
<feature type="region of interest" description="Disordered" evidence="1">
    <location>
        <begin position="363"/>
        <end position="395"/>
    </location>
</feature>
<comment type="caution">
    <text evidence="4">The sequence shown here is derived from an EMBL/GenBank/DDBJ whole genome shotgun (WGS) entry which is preliminary data.</text>
</comment>
<dbReference type="InterPro" id="IPR011012">
    <property type="entry name" value="Longin-like_dom_sf"/>
</dbReference>
<evidence type="ECO:0000256" key="1">
    <source>
        <dbReference type="SAM" id="MobiDB-lite"/>
    </source>
</evidence>
<dbReference type="Gene3D" id="3.30.450.60">
    <property type="match status" value="1"/>
</dbReference>
<dbReference type="PANTHER" id="PTHR48445">
    <property type="entry name" value="OS02G0782100 PROTEIN"/>
    <property type="match status" value="1"/>
</dbReference>
<dbReference type="EMBL" id="JADFTS010000004">
    <property type="protein sequence ID" value="KAF9607969.1"/>
    <property type="molecule type" value="Genomic_DNA"/>
</dbReference>
<dbReference type="Pfam" id="PF01217">
    <property type="entry name" value="Clat_adaptor_s"/>
    <property type="match status" value="1"/>
</dbReference>
<evidence type="ECO:0000313" key="5">
    <source>
        <dbReference type="Proteomes" id="UP000631114"/>
    </source>
</evidence>